<evidence type="ECO:0000313" key="15">
    <source>
        <dbReference type="Proteomes" id="UP001222325"/>
    </source>
</evidence>
<dbReference type="GO" id="GO:0005524">
    <property type="term" value="F:ATP binding"/>
    <property type="evidence" value="ECO:0007669"/>
    <property type="project" value="UniProtKB-KW"/>
</dbReference>
<dbReference type="EMBL" id="JARJCN010000051">
    <property type="protein sequence ID" value="KAJ7081163.1"/>
    <property type="molecule type" value="Genomic_DNA"/>
</dbReference>
<evidence type="ECO:0000256" key="5">
    <source>
        <dbReference type="ARBA" id="ARBA00022737"/>
    </source>
</evidence>
<dbReference type="PROSITE" id="PS50929">
    <property type="entry name" value="ABC_TM1F"/>
    <property type="match status" value="2"/>
</dbReference>
<dbReference type="InterPro" id="IPR011527">
    <property type="entry name" value="ABC1_TM_dom"/>
</dbReference>
<dbReference type="Pfam" id="PF00005">
    <property type="entry name" value="ABC_tran"/>
    <property type="match status" value="2"/>
</dbReference>
<dbReference type="PANTHER" id="PTHR24223:SF356">
    <property type="entry name" value="ATP-BINDING CASSETTE TRANSPORTER ABC4"/>
    <property type="match status" value="1"/>
</dbReference>
<dbReference type="Proteomes" id="UP001222325">
    <property type="component" value="Unassembled WGS sequence"/>
</dbReference>
<dbReference type="SMART" id="SM00382">
    <property type="entry name" value="AAA"/>
    <property type="match status" value="2"/>
</dbReference>
<dbReference type="SUPFAM" id="SSF90123">
    <property type="entry name" value="ABC transporter transmembrane region"/>
    <property type="match status" value="2"/>
</dbReference>
<feature type="transmembrane region" description="Helical" evidence="11">
    <location>
        <begin position="1086"/>
        <end position="1105"/>
    </location>
</feature>
<keyword evidence="6" id="KW-0547">Nucleotide-binding</keyword>
<feature type="transmembrane region" description="Helical" evidence="11">
    <location>
        <begin position="121"/>
        <end position="140"/>
    </location>
</feature>
<feature type="domain" description="ABC transmembrane type-1" evidence="13">
    <location>
        <begin position="858"/>
        <end position="1140"/>
    </location>
</feature>
<keyword evidence="3" id="KW-1003">Cell membrane</keyword>
<dbReference type="InterPro" id="IPR036640">
    <property type="entry name" value="ABC1_TM_sf"/>
</dbReference>
<keyword evidence="8 11" id="KW-1133">Transmembrane helix</keyword>
<dbReference type="GO" id="GO:0005886">
    <property type="term" value="C:plasma membrane"/>
    <property type="evidence" value="ECO:0007669"/>
    <property type="project" value="UniProtKB-SubCell"/>
</dbReference>
<feature type="transmembrane region" description="Helical" evidence="11">
    <location>
        <begin position="28"/>
        <end position="46"/>
    </location>
</feature>
<dbReference type="GO" id="GO:0140359">
    <property type="term" value="F:ABC-type transporter activity"/>
    <property type="evidence" value="ECO:0007669"/>
    <property type="project" value="InterPro"/>
</dbReference>
<evidence type="ECO:0000256" key="2">
    <source>
        <dbReference type="ARBA" id="ARBA00022448"/>
    </source>
</evidence>
<evidence type="ECO:0000256" key="9">
    <source>
        <dbReference type="ARBA" id="ARBA00023136"/>
    </source>
</evidence>
<dbReference type="InterPro" id="IPR003593">
    <property type="entry name" value="AAA+_ATPase"/>
</dbReference>
<dbReference type="Gene3D" id="3.40.50.300">
    <property type="entry name" value="P-loop containing nucleotide triphosphate hydrolases"/>
    <property type="match status" value="2"/>
</dbReference>
<feature type="transmembrane region" description="Helical" evidence="11">
    <location>
        <begin position="900"/>
        <end position="920"/>
    </location>
</feature>
<feature type="transmembrane region" description="Helical" evidence="11">
    <location>
        <begin position="234"/>
        <end position="254"/>
    </location>
</feature>
<dbReference type="PROSITE" id="PS50893">
    <property type="entry name" value="ABC_TRANSPORTER_2"/>
    <property type="match status" value="2"/>
</dbReference>
<dbReference type="GO" id="GO:0016887">
    <property type="term" value="F:ATP hydrolysis activity"/>
    <property type="evidence" value="ECO:0007669"/>
    <property type="project" value="InterPro"/>
</dbReference>
<comment type="subcellular location">
    <subcellularLocation>
        <location evidence="1">Cell membrane</location>
        <topology evidence="1">Multi-pass membrane protein</topology>
    </subcellularLocation>
</comment>
<dbReference type="FunFam" id="1.20.1560.10:FF:000013">
    <property type="entry name" value="ABC transporter C family member 2"/>
    <property type="match status" value="1"/>
</dbReference>
<feature type="transmembrane region" description="Helical" evidence="11">
    <location>
        <begin position="992"/>
        <end position="1015"/>
    </location>
</feature>
<organism evidence="14 15">
    <name type="scientific">Mycena belliarum</name>
    <dbReference type="NCBI Taxonomy" id="1033014"/>
    <lineage>
        <taxon>Eukaryota</taxon>
        <taxon>Fungi</taxon>
        <taxon>Dikarya</taxon>
        <taxon>Basidiomycota</taxon>
        <taxon>Agaricomycotina</taxon>
        <taxon>Agaricomycetes</taxon>
        <taxon>Agaricomycetidae</taxon>
        <taxon>Agaricales</taxon>
        <taxon>Marasmiineae</taxon>
        <taxon>Mycenaceae</taxon>
        <taxon>Mycena</taxon>
    </lineage>
</organism>
<dbReference type="InterPro" id="IPR050173">
    <property type="entry name" value="ABC_transporter_C-like"/>
</dbReference>
<dbReference type="CDD" id="cd18604">
    <property type="entry name" value="ABC_6TM_VMR1_D2_like"/>
    <property type="match status" value="1"/>
</dbReference>
<dbReference type="PANTHER" id="PTHR24223">
    <property type="entry name" value="ATP-BINDING CASSETTE SUB-FAMILY C"/>
    <property type="match status" value="1"/>
</dbReference>
<evidence type="ECO:0000256" key="4">
    <source>
        <dbReference type="ARBA" id="ARBA00022692"/>
    </source>
</evidence>
<sequence length="1422" mass="158398">MNSEHVLGLSVAHHVAKRWGRTILRFQVARVMGCLLLLALAAEAAALDDENHPENTPAMALIFYTACLAILSVLAGQKWSRIVTQHLNTVLLSTFLVYSYRDIFPFTTNALVPMDLWEGQLLWPKVITLFAVSGIIPLIIPRRYIPLNSENPMPVVNPEQTASLLSSALYFFLDPIIFLAYRIPHLSFDLLPPLCDYDAAENLKVRAFPHLDPFTAGKKRHVFYGFVWIFRRELLSRVIVMTIAGLSSFIAPLAIKKLLSHLEDPDADAFMKPWVWISLLFLGPLIYSVAYQRDMFIATRVMNQMSAISMQLVFEHALRIRVQAETAMRSRDHPLQTPPRKEKANLRGKINTLLTVDRNNISEASNVLIALVLVPIQIIGSIVFLYLVLDWRLVLFMTMVALFPLPGYVAKTLSAVQKKVLEGTDERVQVVSETMSMIRMIKMFGWEEQMQQKIQEKRNVELNWIWWEKMAFMANALLRQELSAAKVFSSMTVFDLLRNQLGLISVCVARAIKGKVSLERLTDFLQNTKLLDSFNAAHSADGGFADEPSSQLIGFRNVMFTWTSPDPTDARITPSREPFTLKIEGDVFFKQGLNLVVGPTGSGKTSLLMALLGEMHMIPSSPTSWFNLPRGGGVSYAAQESWVLNDTIKNNIIFHTPMDTERYRKVLYQCCLERDLEMFNAGDETEIGEKGLTLSGGQKARITLARAVYADTRVVLLDDIFAALDVLTAQWIVDKCLTGDLIQHRTVILVTHNVALTRNLLGSVMSVSLDGSVHSRGSISDALVKDKLLSTEVINDQAIAEIADQEIDSTPVAKDVLQKTDGKLIVAEEIEFGHVTWGALRMFFFAHTVGNAALFFTILAVIIVLTSVASRLETWYLGYWASQYGSGTPVSVFNHCIHPWHAALIVLGNMLANTTGYIYFTLGSFNASKTIHTQFITSVLAATFRWLDVTPTSRILSRCTADTEAIDDFLSESFWEVIVSLIEATVQMLTRLLAVVFFAPLFFIPGLVVGLLGGWCGQIYMASQLSVKREMSNARSPVLGHINASISGLVSVRAYGAQNTSIQISLDRIDRLTRASRTFSNLNRWISVRMSASLSITAMLAYYLIYFQMQQPSNVGFTLTMAMAFSQGILSCVQLFNRFEVQSNSLERIKQYIETEQEPTPTQDGIPPAYWPATGSLHIEGMSAMYSPDGPKVLQDISFDIQSGERIGIVGRTGSGKSSLTLALLRCIFTEGTVYYDGLPTSSVNLSALRSNMTIIPQVPELLEGTLRTNLDMFGEFNDTALNAALDAAGLSSLQADLEDGKLTLDSEIASGGANVSMGQRQIIAIARAIIRRTKVLILDEDYKTDAVIQMSLRTQLPSDTTCLIVAHRLQSVMDADRIVCQLPRRVEFDSPKALLRMENGMLRALVNESRDKRVLYEMAGY</sequence>
<feature type="transmembrane region" description="Helical" evidence="11">
    <location>
        <begin position="1117"/>
        <end position="1136"/>
    </location>
</feature>
<evidence type="ECO:0000313" key="14">
    <source>
        <dbReference type="EMBL" id="KAJ7081163.1"/>
    </source>
</evidence>
<dbReference type="InterPro" id="IPR017871">
    <property type="entry name" value="ABC_transporter-like_CS"/>
</dbReference>
<feature type="transmembrane region" description="Helical" evidence="11">
    <location>
        <begin position="393"/>
        <end position="410"/>
    </location>
</feature>
<evidence type="ECO:0000259" key="12">
    <source>
        <dbReference type="PROSITE" id="PS50893"/>
    </source>
</evidence>
<feature type="transmembrane region" description="Helical" evidence="11">
    <location>
        <begin position="367"/>
        <end position="387"/>
    </location>
</feature>
<feature type="domain" description="ABC transporter" evidence="12">
    <location>
        <begin position="1177"/>
        <end position="1409"/>
    </location>
</feature>
<reference evidence="14" key="1">
    <citation type="submission" date="2023-03" db="EMBL/GenBank/DDBJ databases">
        <title>Massive genome expansion in bonnet fungi (Mycena s.s.) driven by repeated elements and novel gene families across ecological guilds.</title>
        <authorList>
            <consortium name="Lawrence Berkeley National Laboratory"/>
            <person name="Harder C.B."/>
            <person name="Miyauchi S."/>
            <person name="Viragh M."/>
            <person name="Kuo A."/>
            <person name="Thoen E."/>
            <person name="Andreopoulos B."/>
            <person name="Lu D."/>
            <person name="Skrede I."/>
            <person name="Drula E."/>
            <person name="Henrissat B."/>
            <person name="Morin E."/>
            <person name="Kohler A."/>
            <person name="Barry K."/>
            <person name="LaButti K."/>
            <person name="Morin E."/>
            <person name="Salamov A."/>
            <person name="Lipzen A."/>
            <person name="Mereny Z."/>
            <person name="Hegedus B."/>
            <person name="Baldrian P."/>
            <person name="Stursova M."/>
            <person name="Weitz H."/>
            <person name="Taylor A."/>
            <person name="Grigoriev I.V."/>
            <person name="Nagy L.G."/>
            <person name="Martin F."/>
            <person name="Kauserud H."/>
        </authorList>
    </citation>
    <scope>NUCLEOTIDE SEQUENCE</scope>
    <source>
        <strain evidence="14">CBHHK173m</strain>
    </source>
</reference>
<evidence type="ECO:0000256" key="6">
    <source>
        <dbReference type="ARBA" id="ARBA00022741"/>
    </source>
</evidence>
<keyword evidence="7" id="KW-0067">ATP-binding</keyword>
<keyword evidence="4 11" id="KW-0812">Transmembrane</keyword>
<dbReference type="SUPFAM" id="SSF52540">
    <property type="entry name" value="P-loop containing nucleoside triphosphate hydrolases"/>
    <property type="match status" value="2"/>
</dbReference>
<keyword evidence="15" id="KW-1185">Reference proteome</keyword>
<keyword evidence="2" id="KW-0813">Transport</keyword>
<evidence type="ECO:0000256" key="1">
    <source>
        <dbReference type="ARBA" id="ARBA00004651"/>
    </source>
</evidence>
<name>A0AAD6TXS0_9AGAR</name>
<keyword evidence="10" id="KW-0325">Glycoprotein</keyword>
<dbReference type="PROSITE" id="PS00211">
    <property type="entry name" value="ABC_TRANSPORTER_1"/>
    <property type="match status" value="1"/>
</dbReference>
<feature type="transmembrane region" description="Helical" evidence="11">
    <location>
        <begin position="849"/>
        <end position="869"/>
    </location>
</feature>
<evidence type="ECO:0000256" key="10">
    <source>
        <dbReference type="ARBA" id="ARBA00023180"/>
    </source>
</evidence>
<dbReference type="FunFam" id="3.40.50.300:FF:002145">
    <property type="entry name" value="ABC transporter (MsbA subfamily)"/>
    <property type="match status" value="1"/>
</dbReference>
<feature type="transmembrane region" description="Helical" evidence="11">
    <location>
        <begin position="274"/>
        <end position="291"/>
    </location>
</feature>
<evidence type="ECO:0000256" key="8">
    <source>
        <dbReference type="ARBA" id="ARBA00022989"/>
    </source>
</evidence>
<dbReference type="CDD" id="cd18596">
    <property type="entry name" value="ABC_6TM_VMR1_D1_like"/>
    <property type="match status" value="1"/>
</dbReference>
<comment type="caution">
    <text evidence="14">The sequence shown here is derived from an EMBL/GenBank/DDBJ whole genome shotgun (WGS) entry which is preliminary data.</text>
</comment>
<dbReference type="InterPro" id="IPR003439">
    <property type="entry name" value="ABC_transporter-like_ATP-bd"/>
</dbReference>
<feature type="transmembrane region" description="Helical" evidence="11">
    <location>
        <begin position="82"/>
        <end position="101"/>
    </location>
</feature>
<evidence type="ECO:0000256" key="7">
    <source>
        <dbReference type="ARBA" id="ARBA00022840"/>
    </source>
</evidence>
<dbReference type="InterPro" id="IPR027417">
    <property type="entry name" value="P-loop_NTPase"/>
</dbReference>
<dbReference type="Gene3D" id="1.20.1560.10">
    <property type="entry name" value="ABC transporter type 1, transmembrane domain"/>
    <property type="match status" value="2"/>
</dbReference>
<protein>
    <submittedName>
        <fullName evidence="14">Multidrug resistance-associated ABC transporter</fullName>
    </submittedName>
</protein>
<evidence type="ECO:0000259" key="13">
    <source>
        <dbReference type="PROSITE" id="PS50929"/>
    </source>
</evidence>
<dbReference type="CDD" id="cd03250">
    <property type="entry name" value="ABCC_MRP_domain1"/>
    <property type="match status" value="1"/>
</dbReference>
<feature type="domain" description="ABC transporter" evidence="12">
    <location>
        <begin position="553"/>
        <end position="795"/>
    </location>
</feature>
<accession>A0AAD6TXS0</accession>
<feature type="transmembrane region" description="Helical" evidence="11">
    <location>
        <begin position="58"/>
        <end position="75"/>
    </location>
</feature>
<gene>
    <name evidence="14" type="ORF">B0H15DRAFT_996294</name>
</gene>
<evidence type="ECO:0000256" key="11">
    <source>
        <dbReference type="SAM" id="Phobius"/>
    </source>
</evidence>
<evidence type="ECO:0000256" key="3">
    <source>
        <dbReference type="ARBA" id="ARBA00022475"/>
    </source>
</evidence>
<dbReference type="Pfam" id="PF00664">
    <property type="entry name" value="ABC_membrane"/>
    <property type="match status" value="2"/>
</dbReference>
<keyword evidence="9 11" id="KW-0472">Membrane</keyword>
<feature type="domain" description="ABC transmembrane type-1" evidence="13">
    <location>
        <begin position="238"/>
        <end position="466"/>
    </location>
</feature>
<proteinExistence type="predicted"/>
<keyword evidence="5" id="KW-0677">Repeat</keyword>